<protein>
    <recommendedName>
        <fullName evidence="4">Apple domain-containing protein</fullName>
    </recommendedName>
</protein>
<dbReference type="AlphaFoldDB" id="A0A9P4GDL5"/>
<evidence type="ECO:0008006" key="4">
    <source>
        <dbReference type="Google" id="ProtNLM"/>
    </source>
</evidence>
<reference evidence="2" key="1">
    <citation type="submission" date="2020-01" db="EMBL/GenBank/DDBJ databases">
        <authorList>
            <consortium name="DOE Joint Genome Institute"/>
            <person name="Haridas S."/>
            <person name="Albert R."/>
            <person name="Binder M."/>
            <person name="Bloem J."/>
            <person name="Labutti K."/>
            <person name="Salamov A."/>
            <person name="Andreopoulos B."/>
            <person name="Baker S.E."/>
            <person name="Barry K."/>
            <person name="Bills G."/>
            <person name="Bluhm B.H."/>
            <person name="Cannon C."/>
            <person name="Castanera R."/>
            <person name="Culley D.E."/>
            <person name="Daum C."/>
            <person name="Ezra D."/>
            <person name="Gonzalez J.B."/>
            <person name="Henrissat B."/>
            <person name="Kuo A."/>
            <person name="Liang C."/>
            <person name="Lipzen A."/>
            <person name="Lutzoni F."/>
            <person name="Magnuson J."/>
            <person name="Mondo S."/>
            <person name="Nolan M."/>
            <person name="Ohm R."/>
            <person name="Pangilinan J."/>
            <person name="Park H.-J."/>
            <person name="Ramirez L."/>
            <person name="Alfaro M."/>
            <person name="Sun H."/>
            <person name="Tritt A."/>
            <person name="Yoshinaga Y."/>
            <person name="Zwiers L.-H."/>
            <person name="Turgeon B.G."/>
            <person name="Goodwin S.B."/>
            <person name="Spatafora J.W."/>
            <person name="Crous P.W."/>
            <person name="Grigoriev I.V."/>
        </authorList>
    </citation>
    <scope>NUCLEOTIDE SEQUENCE</scope>
    <source>
        <strain evidence="2">CBS 394.84</strain>
    </source>
</reference>
<dbReference type="EMBL" id="ML976617">
    <property type="protein sequence ID" value="KAF1843280.1"/>
    <property type="molecule type" value="Genomic_DNA"/>
</dbReference>
<keyword evidence="3" id="KW-1185">Reference proteome</keyword>
<evidence type="ECO:0000313" key="2">
    <source>
        <dbReference type="EMBL" id="KAF1843280.1"/>
    </source>
</evidence>
<evidence type="ECO:0000313" key="3">
    <source>
        <dbReference type="Proteomes" id="UP000800039"/>
    </source>
</evidence>
<accession>A0A9P4GDL5</accession>
<organism evidence="2 3">
    <name type="scientific">Cucurbitaria berberidis CBS 394.84</name>
    <dbReference type="NCBI Taxonomy" id="1168544"/>
    <lineage>
        <taxon>Eukaryota</taxon>
        <taxon>Fungi</taxon>
        <taxon>Dikarya</taxon>
        <taxon>Ascomycota</taxon>
        <taxon>Pezizomycotina</taxon>
        <taxon>Dothideomycetes</taxon>
        <taxon>Pleosporomycetidae</taxon>
        <taxon>Pleosporales</taxon>
        <taxon>Pleosporineae</taxon>
        <taxon>Cucurbitariaceae</taxon>
        <taxon>Cucurbitaria</taxon>
    </lineage>
</organism>
<gene>
    <name evidence="2" type="ORF">K460DRAFT_368175</name>
</gene>
<feature type="chain" id="PRO_5040303849" description="Apple domain-containing protein" evidence="1">
    <location>
        <begin position="19"/>
        <end position="154"/>
    </location>
</feature>
<keyword evidence="1" id="KW-0732">Signal</keyword>
<proteinExistence type="predicted"/>
<dbReference type="Proteomes" id="UP000800039">
    <property type="component" value="Unassembled WGS sequence"/>
</dbReference>
<sequence>MRTSTTILTAALCSTISALPSPNMLPRAGGPAIVPIPSTCTISFPLPTSPATTTTYQPAPATTADLLYSAYYPAFSTNKTAMAEQCLQQCYGYGYHVECKTAYWAENILVPAGEYGAGELSTACLLFSRALDERDFVVAKEGQATGAFAGSIAC</sequence>
<feature type="signal peptide" evidence="1">
    <location>
        <begin position="1"/>
        <end position="18"/>
    </location>
</feature>
<comment type="caution">
    <text evidence="2">The sequence shown here is derived from an EMBL/GenBank/DDBJ whole genome shotgun (WGS) entry which is preliminary data.</text>
</comment>
<dbReference type="GeneID" id="63850975"/>
<name>A0A9P4GDL5_9PLEO</name>
<dbReference type="RefSeq" id="XP_040785843.1">
    <property type="nucleotide sequence ID" value="XM_040933724.1"/>
</dbReference>
<dbReference type="OrthoDB" id="3938895at2759"/>
<evidence type="ECO:0000256" key="1">
    <source>
        <dbReference type="SAM" id="SignalP"/>
    </source>
</evidence>